<dbReference type="OrthoDB" id="2574at2759"/>
<keyword evidence="9" id="KW-0328">Glycosyltransferase</keyword>
<keyword evidence="11" id="KW-0547">Nucleotide-binding</keyword>
<dbReference type="GO" id="GO:0000287">
    <property type="term" value="F:magnesium ion binding"/>
    <property type="evidence" value="ECO:0007669"/>
    <property type="project" value="InterPro"/>
</dbReference>
<dbReference type="InterPro" id="IPR013115">
    <property type="entry name" value="HisG_C"/>
</dbReference>
<evidence type="ECO:0000256" key="9">
    <source>
        <dbReference type="ARBA" id="ARBA00022676"/>
    </source>
</evidence>
<dbReference type="NCBIfam" id="TIGR00070">
    <property type="entry name" value="hisG"/>
    <property type="match status" value="1"/>
</dbReference>
<dbReference type="GO" id="GO:0005737">
    <property type="term" value="C:cytoplasm"/>
    <property type="evidence" value="ECO:0007669"/>
    <property type="project" value="UniProtKB-SubCell"/>
</dbReference>
<evidence type="ECO:0000256" key="5">
    <source>
        <dbReference type="ARBA" id="ARBA00011946"/>
    </source>
</evidence>
<dbReference type="GO" id="GO:0000105">
    <property type="term" value="P:L-histidine biosynthetic process"/>
    <property type="evidence" value="ECO:0007669"/>
    <property type="project" value="UniProtKB-UniPathway"/>
</dbReference>
<dbReference type="GO" id="GO:0003879">
    <property type="term" value="F:ATP phosphoribosyltransferase activity"/>
    <property type="evidence" value="ECO:0007669"/>
    <property type="project" value="UniProtKB-EC"/>
</dbReference>
<evidence type="ECO:0000256" key="2">
    <source>
        <dbReference type="ARBA" id="ARBA00004496"/>
    </source>
</evidence>
<dbReference type="PANTHER" id="PTHR21403">
    <property type="entry name" value="ATP PHOSPHORIBOSYLTRANSFERASE ATP-PRTASE"/>
    <property type="match status" value="1"/>
</dbReference>
<dbReference type="PANTHER" id="PTHR21403:SF8">
    <property type="entry name" value="ATP PHOSPHORIBOSYLTRANSFERASE"/>
    <property type="match status" value="1"/>
</dbReference>
<dbReference type="Pfam" id="PF08029">
    <property type="entry name" value="HisG_C"/>
    <property type="match status" value="1"/>
</dbReference>
<dbReference type="AlphaFoldDB" id="A0A8H5B2L9"/>
<feature type="domain" description="Histidine biosynthesis HisG C-terminal" evidence="15">
    <location>
        <begin position="297"/>
        <end position="369"/>
    </location>
</feature>
<dbReference type="NCBIfam" id="TIGR03455">
    <property type="entry name" value="HisG_C-term"/>
    <property type="match status" value="1"/>
</dbReference>
<keyword evidence="12" id="KW-0067">ATP-binding</keyword>
<keyword evidence="17" id="KW-1185">Reference proteome</keyword>
<dbReference type="EMBL" id="JAACJJ010000043">
    <property type="protein sequence ID" value="KAF5315196.1"/>
    <property type="molecule type" value="Genomic_DNA"/>
</dbReference>
<evidence type="ECO:0000256" key="10">
    <source>
        <dbReference type="ARBA" id="ARBA00022679"/>
    </source>
</evidence>
<keyword evidence="8" id="KW-0028">Amino-acid biosynthesis</keyword>
<comment type="caution">
    <text evidence="16">The sequence shown here is derived from an EMBL/GenBank/DDBJ whole genome shotgun (WGS) entry which is preliminary data.</text>
</comment>
<dbReference type="InterPro" id="IPR011322">
    <property type="entry name" value="N-reg_PII-like_a/b"/>
</dbReference>
<evidence type="ECO:0000256" key="13">
    <source>
        <dbReference type="ARBA" id="ARBA00023102"/>
    </source>
</evidence>
<evidence type="ECO:0000259" key="15">
    <source>
        <dbReference type="Pfam" id="PF08029"/>
    </source>
</evidence>
<organism evidence="16 17">
    <name type="scientific">Psilocybe cf. subviscida</name>
    <dbReference type="NCBI Taxonomy" id="2480587"/>
    <lineage>
        <taxon>Eukaryota</taxon>
        <taxon>Fungi</taxon>
        <taxon>Dikarya</taxon>
        <taxon>Basidiomycota</taxon>
        <taxon>Agaricomycotina</taxon>
        <taxon>Agaricomycetes</taxon>
        <taxon>Agaricomycetidae</taxon>
        <taxon>Agaricales</taxon>
        <taxon>Agaricineae</taxon>
        <taxon>Strophariaceae</taxon>
        <taxon>Psilocybe</taxon>
    </lineage>
</organism>
<evidence type="ECO:0000256" key="11">
    <source>
        <dbReference type="ARBA" id="ARBA00022741"/>
    </source>
</evidence>
<evidence type="ECO:0000256" key="3">
    <source>
        <dbReference type="ARBA" id="ARBA00004667"/>
    </source>
</evidence>
<keyword evidence="7" id="KW-0963">Cytoplasm</keyword>
<dbReference type="GO" id="GO:0005524">
    <property type="term" value="F:ATP binding"/>
    <property type="evidence" value="ECO:0007669"/>
    <property type="project" value="UniProtKB-KW"/>
</dbReference>
<comment type="similarity">
    <text evidence="4">Belongs to the ATP phosphoribosyltransferase family.</text>
</comment>
<evidence type="ECO:0000256" key="4">
    <source>
        <dbReference type="ARBA" id="ARBA00009372"/>
    </source>
</evidence>
<dbReference type="Proteomes" id="UP000567179">
    <property type="component" value="Unassembled WGS sequence"/>
</dbReference>
<evidence type="ECO:0000256" key="7">
    <source>
        <dbReference type="ARBA" id="ARBA00022490"/>
    </source>
</evidence>
<dbReference type="FunFam" id="3.40.190.10:FF:000123">
    <property type="entry name" value="HIS1p ATP phosphoribosyltransferase"/>
    <property type="match status" value="1"/>
</dbReference>
<evidence type="ECO:0000256" key="6">
    <source>
        <dbReference type="ARBA" id="ARBA00020998"/>
    </source>
</evidence>
<keyword evidence="13" id="KW-0368">Histidine biosynthesis</keyword>
<sequence length="372" mass="40006">MSTTTTTITQSRVRVTVDSPSRPATHPQTIQKPPVNKAIPSDMIWSTAPADAITPTRLGITRRAIAVCDPKERKVTRKVSAAAGRFVSPEFLVPEGGVAYLPLGADIQFRRHHRLDVCVALNHNIALVFLPASDIPSFVGKGNVDLGITGHDVILESAMEDLVKEELRLGFGKCALQVQVPESGSIKTIEDLAGKRVVTSFEVLAGKYFNKIDERLNLTGDAKTKIEYVGGSVEAACALGLADGIESGDTMRAAGLHAISTVLDTEAVLIRSASAKNPQFTPLIELITKRIAGVIAASKYVVCQYNISRDKLAAATRITPGRRAATVSPLEEENWVAVSSMVEKKRLANIMDELVAIGAEDVLVFNLDNCRV</sequence>
<dbReference type="EC" id="2.4.2.17" evidence="5"/>
<dbReference type="InterPro" id="IPR013820">
    <property type="entry name" value="ATP_PRibTrfase_cat"/>
</dbReference>
<comment type="catalytic activity">
    <reaction evidence="1">
        <text>1-(5-phospho-beta-D-ribosyl)-ATP + diphosphate = 5-phospho-alpha-D-ribose 1-diphosphate + ATP</text>
        <dbReference type="Rhea" id="RHEA:18473"/>
        <dbReference type="ChEBI" id="CHEBI:30616"/>
        <dbReference type="ChEBI" id="CHEBI:33019"/>
        <dbReference type="ChEBI" id="CHEBI:58017"/>
        <dbReference type="ChEBI" id="CHEBI:73183"/>
        <dbReference type="EC" id="2.4.2.17"/>
    </reaction>
</comment>
<name>A0A8H5B2L9_9AGAR</name>
<proteinExistence type="inferred from homology"/>
<dbReference type="InterPro" id="IPR015867">
    <property type="entry name" value="N-reg_PII/ATP_PRibTrfase_C"/>
</dbReference>
<reference evidence="16 17" key="1">
    <citation type="journal article" date="2020" name="ISME J.">
        <title>Uncovering the hidden diversity of litter-decomposition mechanisms in mushroom-forming fungi.</title>
        <authorList>
            <person name="Floudas D."/>
            <person name="Bentzer J."/>
            <person name="Ahren D."/>
            <person name="Johansson T."/>
            <person name="Persson P."/>
            <person name="Tunlid A."/>
        </authorList>
    </citation>
    <scope>NUCLEOTIDE SEQUENCE [LARGE SCALE GENOMIC DNA]</scope>
    <source>
        <strain evidence="16 17">CBS 101986</strain>
    </source>
</reference>
<dbReference type="SUPFAM" id="SSF53850">
    <property type="entry name" value="Periplasmic binding protein-like II"/>
    <property type="match status" value="1"/>
</dbReference>
<dbReference type="InterPro" id="IPR001348">
    <property type="entry name" value="ATP_PRibTrfase_HisG"/>
</dbReference>
<dbReference type="UniPathway" id="UPA00031">
    <property type="reaction ID" value="UER00006"/>
</dbReference>
<keyword evidence="10" id="KW-0808">Transferase</keyword>
<comment type="pathway">
    <text evidence="3">Amino-acid biosynthesis; L-histidine biosynthesis; L-histidine from 5-phospho-alpha-D-ribose 1-diphosphate: step 1/9.</text>
</comment>
<evidence type="ECO:0000259" key="14">
    <source>
        <dbReference type="Pfam" id="PF01634"/>
    </source>
</evidence>
<dbReference type="FunFam" id="3.30.70.120:FF:000003">
    <property type="entry name" value="ATP phosphoribosyltransferase"/>
    <property type="match status" value="1"/>
</dbReference>
<dbReference type="Pfam" id="PF01634">
    <property type="entry name" value="HisG"/>
    <property type="match status" value="1"/>
</dbReference>
<accession>A0A8H5B2L9</accession>
<dbReference type="Gene3D" id="3.30.70.120">
    <property type="match status" value="1"/>
</dbReference>
<evidence type="ECO:0000256" key="8">
    <source>
        <dbReference type="ARBA" id="ARBA00022605"/>
    </source>
</evidence>
<dbReference type="Gene3D" id="3.40.190.10">
    <property type="entry name" value="Periplasmic binding protein-like II"/>
    <property type="match status" value="2"/>
</dbReference>
<evidence type="ECO:0000313" key="17">
    <source>
        <dbReference type="Proteomes" id="UP000567179"/>
    </source>
</evidence>
<gene>
    <name evidence="16" type="ORF">D9619_007270</name>
</gene>
<dbReference type="SUPFAM" id="SSF54913">
    <property type="entry name" value="GlnB-like"/>
    <property type="match status" value="1"/>
</dbReference>
<evidence type="ECO:0000256" key="1">
    <source>
        <dbReference type="ARBA" id="ARBA00000915"/>
    </source>
</evidence>
<feature type="domain" description="ATP phosphoribosyltransferase catalytic" evidence="14">
    <location>
        <begin position="132"/>
        <end position="292"/>
    </location>
</feature>
<evidence type="ECO:0000313" key="16">
    <source>
        <dbReference type="EMBL" id="KAF5315196.1"/>
    </source>
</evidence>
<comment type="subcellular location">
    <subcellularLocation>
        <location evidence="2">Cytoplasm</location>
    </subcellularLocation>
</comment>
<protein>
    <recommendedName>
        <fullName evidence="6">ATP phosphoribosyltransferase</fullName>
        <ecNumber evidence="5">2.4.2.17</ecNumber>
    </recommendedName>
</protein>
<evidence type="ECO:0000256" key="12">
    <source>
        <dbReference type="ARBA" id="ARBA00022840"/>
    </source>
</evidence>